<dbReference type="InterPro" id="IPR013154">
    <property type="entry name" value="ADH-like_N"/>
</dbReference>
<feature type="domain" description="Enoyl reductase (ER)" evidence="2">
    <location>
        <begin position="12"/>
        <end position="325"/>
    </location>
</feature>
<evidence type="ECO:0000313" key="3">
    <source>
        <dbReference type="EMBL" id="QIM51549.1"/>
    </source>
</evidence>
<gene>
    <name evidence="3" type="ORF">G9Q37_05045</name>
</gene>
<dbReference type="PANTHER" id="PTHR44154">
    <property type="entry name" value="QUINONE OXIDOREDUCTASE"/>
    <property type="match status" value="1"/>
</dbReference>
<dbReference type="InterPro" id="IPR036291">
    <property type="entry name" value="NAD(P)-bd_dom_sf"/>
</dbReference>
<dbReference type="SMART" id="SM00829">
    <property type="entry name" value="PKS_ER"/>
    <property type="match status" value="1"/>
</dbReference>
<accession>A0A6G8IEK8</accession>
<dbReference type="InterPro" id="IPR051603">
    <property type="entry name" value="Zinc-ADH_QOR/CCCR"/>
</dbReference>
<proteinExistence type="predicted"/>
<dbReference type="InterPro" id="IPR020843">
    <property type="entry name" value="ER"/>
</dbReference>
<dbReference type="InterPro" id="IPR013149">
    <property type="entry name" value="ADH-like_C"/>
</dbReference>
<dbReference type="Pfam" id="PF08240">
    <property type="entry name" value="ADH_N"/>
    <property type="match status" value="1"/>
</dbReference>
<dbReference type="Proteomes" id="UP000503162">
    <property type="component" value="Chromosome"/>
</dbReference>
<dbReference type="Gene3D" id="3.40.50.720">
    <property type="entry name" value="NAD(P)-binding Rossmann-like Domain"/>
    <property type="match status" value="1"/>
</dbReference>
<organism evidence="3 4">
    <name type="scientific">Hydrogenophaga crocea</name>
    <dbReference type="NCBI Taxonomy" id="2716225"/>
    <lineage>
        <taxon>Bacteria</taxon>
        <taxon>Pseudomonadati</taxon>
        <taxon>Pseudomonadota</taxon>
        <taxon>Betaproteobacteria</taxon>
        <taxon>Burkholderiales</taxon>
        <taxon>Comamonadaceae</taxon>
        <taxon>Hydrogenophaga</taxon>
    </lineage>
</organism>
<keyword evidence="1" id="KW-0521">NADP</keyword>
<dbReference type="PANTHER" id="PTHR44154:SF1">
    <property type="entry name" value="QUINONE OXIDOREDUCTASE"/>
    <property type="match status" value="1"/>
</dbReference>
<dbReference type="GO" id="GO:0016491">
    <property type="term" value="F:oxidoreductase activity"/>
    <property type="evidence" value="ECO:0007669"/>
    <property type="project" value="InterPro"/>
</dbReference>
<reference evidence="3 4" key="1">
    <citation type="submission" date="2020-03" db="EMBL/GenBank/DDBJ databases">
        <title>Hydrogenophaga sp. nov. isolated from cyanobacterial mat.</title>
        <authorList>
            <person name="Thorat V."/>
            <person name="Kirdat K."/>
            <person name="Tiwarekar B."/>
            <person name="Costa E.D."/>
            <person name="Yadav A."/>
        </authorList>
    </citation>
    <scope>NUCLEOTIDE SEQUENCE [LARGE SCALE GENOMIC DNA]</scope>
    <source>
        <strain evidence="3 4">BA0156</strain>
    </source>
</reference>
<dbReference type="InterPro" id="IPR011032">
    <property type="entry name" value="GroES-like_sf"/>
</dbReference>
<dbReference type="SUPFAM" id="SSF51735">
    <property type="entry name" value="NAD(P)-binding Rossmann-fold domains"/>
    <property type="match status" value="1"/>
</dbReference>
<dbReference type="RefSeq" id="WP_166225447.1">
    <property type="nucleotide sequence ID" value="NZ_CP049989.1"/>
</dbReference>
<dbReference type="KEGG" id="hcz:G9Q37_05045"/>
<evidence type="ECO:0000259" key="2">
    <source>
        <dbReference type="SMART" id="SM00829"/>
    </source>
</evidence>
<protein>
    <submittedName>
        <fullName evidence="3">NADPH:quinone reductase</fullName>
    </submittedName>
</protein>
<name>A0A6G8IEK8_9BURK</name>
<dbReference type="CDD" id="cd08253">
    <property type="entry name" value="zeta_crystallin"/>
    <property type="match status" value="1"/>
</dbReference>
<dbReference type="Gene3D" id="3.90.180.10">
    <property type="entry name" value="Medium-chain alcohol dehydrogenases, catalytic domain"/>
    <property type="match status" value="1"/>
</dbReference>
<sequence>MKAAFYESVGPAREVLRVAELPMPEPAAGEVRVRVLWSGVNPSDVKSRAGLRSKTLPFPRIVPHSDGSGVIDAVGEGVSRTRLGERVWLWNAAWGRAHGTACEWLCLPEAQAVRLPEGVSGEAGACLGIPALTALHAVLMDGGVAGKTVLVTGGAGAVGHYAVQMASQLGAARVITTVSSDTKARVAREAGADDVVNYKTEALVQRVAELTQGQGVDRIIELDMAANAAANLEMLKPNAECVVYGSGASPMALPFYPLIVKNLQLKFFMVYHLTAADRARATATLTRLLERGALQHLIDQRLPLDQIAAAHERVESGQALGNVVLQVGPAS</sequence>
<dbReference type="EMBL" id="CP049989">
    <property type="protein sequence ID" value="QIM51549.1"/>
    <property type="molecule type" value="Genomic_DNA"/>
</dbReference>
<evidence type="ECO:0000256" key="1">
    <source>
        <dbReference type="ARBA" id="ARBA00022857"/>
    </source>
</evidence>
<evidence type="ECO:0000313" key="4">
    <source>
        <dbReference type="Proteomes" id="UP000503162"/>
    </source>
</evidence>
<dbReference type="SUPFAM" id="SSF50129">
    <property type="entry name" value="GroES-like"/>
    <property type="match status" value="1"/>
</dbReference>
<keyword evidence="4" id="KW-1185">Reference proteome</keyword>
<dbReference type="Pfam" id="PF00107">
    <property type="entry name" value="ADH_zinc_N"/>
    <property type="match status" value="1"/>
</dbReference>
<dbReference type="AlphaFoldDB" id="A0A6G8IEK8"/>